<organism evidence="3 4">
    <name type="scientific">Candidatus Methylacidithermus pantelleriae</name>
    <dbReference type="NCBI Taxonomy" id="2744239"/>
    <lineage>
        <taxon>Bacteria</taxon>
        <taxon>Pseudomonadati</taxon>
        <taxon>Verrucomicrobiota</taxon>
        <taxon>Methylacidiphilae</taxon>
        <taxon>Methylacidiphilales</taxon>
        <taxon>Methylacidiphilaceae</taxon>
        <taxon>Candidatus Methylacidithermus</taxon>
    </lineage>
</organism>
<feature type="domain" description="DHHA1" evidence="2">
    <location>
        <begin position="222"/>
        <end position="320"/>
    </location>
</feature>
<dbReference type="Gene3D" id="3.10.310.30">
    <property type="match status" value="1"/>
</dbReference>
<feature type="domain" description="DDH" evidence="1">
    <location>
        <begin position="17"/>
        <end position="157"/>
    </location>
</feature>
<dbReference type="InterPro" id="IPR001667">
    <property type="entry name" value="DDH_dom"/>
</dbReference>
<sequence length="321" mass="35703">MNESWDEIGQLFKNARSIVILSHVRPDGDAYGSSLGLAWTLRALGKEVLVCNEDGMARSYRFLPGSEEVVSTPKTAPQGCDIVIAVDTSTQERLGPTFALWNRKVDINLDHHASNTCYGTWNLIDPLAPASALVCYKLLQALGWTCPKEAASCFYVGLLTDTNAFRFCPLSPDVFRMAAELVEQGADPLSLSEGAYRNYSIGQFHLLREILAQTVFAWENRVAYYRLTPALLKQTGAENTEVENFLTYLQKVSTVQVAFMLEELEPNLTRVSLRSRAPIDVCQIAQRFGGGGHPRASGIRARIPMAEMEKLLLEEIRQVLQ</sequence>
<dbReference type="InterPro" id="IPR051319">
    <property type="entry name" value="Oligoribo/pAp-PDE_c-di-AMP_PDE"/>
</dbReference>
<dbReference type="InterPro" id="IPR003156">
    <property type="entry name" value="DHHA1_dom"/>
</dbReference>
<evidence type="ECO:0000259" key="1">
    <source>
        <dbReference type="Pfam" id="PF01368"/>
    </source>
</evidence>
<dbReference type="AlphaFoldDB" id="A0A8J2BRT4"/>
<proteinExistence type="predicted"/>
<dbReference type="Pfam" id="PF01368">
    <property type="entry name" value="DHH"/>
    <property type="match status" value="1"/>
</dbReference>
<accession>A0A8J2BRT4</accession>
<evidence type="ECO:0000313" key="3">
    <source>
        <dbReference type="EMBL" id="CAF0702484.1"/>
    </source>
</evidence>
<name>A0A8J2BRT4_9BACT</name>
<dbReference type="InterPro" id="IPR038763">
    <property type="entry name" value="DHH_sf"/>
</dbReference>
<dbReference type="EMBL" id="CAJNOB010000045">
    <property type="protein sequence ID" value="CAF0702484.1"/>
    <property type="molecule type" value="Genomic_DNA"/>
</dbReference>
<evidence type="ECO:0000259" key="2">
    <source>
        <dbReference type="Pfam" id="PF02272"/>
    </source>
</evidence>
<comment type="caution">
    <text evidence="3">The sequence shown here is derived from an EMBL/GenBank/DDBJ whole genome shotgun (WGS) entry which is preliminary data.</text>
</comment>
<reference evidence="3" key="1">
    <citation type="submission" date="2021-02" db="EMBL/GenBank/DDBJ databases">
        <authorList>
            <person name="Cremers G."/>
            <person name="Picone N."/>
        </authorList>
    </citation>
    <scope>NUCLEOTIDE SEQUENCE</scope>
    <source>
        <strain evidence="3">PQ17</strain>
    </source>
</reference>
<dbReference type="GO" id="GO:0003676">
    <property type="term" value="F:nucleic acid binding"/>
    <property type="evidence" value="ECO:0007669"/>
    <property type="project" value="InterPro"/>
</dbReference>
<keyword evidence="4" id="KW-1185">Reference proteome</keyword>
<evidence type="ECO:0000313" key="4">
    <source>
        <dbReference type="Proteomes" id="UP000663859"/>
    </source>
</evidence>
<dbReference type="PANTHER" id="PTHR47618">
    <property type="entry name" value="BIFUNCTIONAL OLIGORIBONUCLEASE AND PAP PHOSPHATASE NRNA"/>
    <property type="match status" value="1"/>
</dbReference>
<dbReference type="PANTHER" id="PTHR47618:SF1">
    <property type="entry name" value="BIFUNCTIONAL OLIGORIBONUCLEASE AND PAP PHOSPHATASE NRNA"/>
    <property type="match status" value="1"/>
</dbReference>
<dbReference type="SUPFAM" id="SSF64182">
    <property type="entry name" value="DHH phosphoesterases"/>
    <property type="match status" value="1"/>
</dbReference>
<dbReference type="Gene3D" id="3.90.1640.10">
    <property type="entry name" value="inorganic pyrophosphatase (n-terminal core)"/>
    <property type="match status" value="1"/>
</dbReference>
<dbReference type="Pfam" id="PF02272">
    <property type="entry name" value="DHHA1"/>
    <property type="match status" value="1"/>
</dbReference>
<dbReference type="Proteomes" id="UP000663859">
    <property type="component" value="Unassembled WGS sequence"/>
</dbReference>
<gene>
    <name evidence="3" type="ORF">MPNT_50090</name>
</gene>
<protein>
    <submittedName>
        <fullName evidence="3">Phosphoesterase RecJ domain-containing protein</fullName>
    </submittedName>
</protein>